<dbReference type="PANTHER" id="PTHR23080:SF133">
    <property type="entry name" value="SI:CH211-262I1.5-RELATED"/>
    <property type="match status" value="1"/>
</dbReference>
<dbReference type="InterPro" id="IPR006612">
    <property type="entry name" value="THAP_Znf"/>
</dbReference>
<dbReference type="Pfam" id="PF13359">
    <property type="entry name" value="DDE_Tnp_4"/>
    <property type="match status" value="1"/>
</dbReference>
<protein>
    <recommendedName>
        <fullName evidence="8">THAP-type domain-containing protein</fullName>
    </recommendedName>
</protein>
<evidence type="ECO:0000256" key="5">
    <source>
        <dbReference type="ARBA" id="ARBA00023125"/>
    </source>
</evidence>
<name>A0AAV8XCA1_9CUCU</name>
<dbReference type="InterPro" id="IPR027806">
    <property type="entry name" value="HARBI1_dom"/>
</dbReference>
<dbReference type="EMBL" id="JANEYF010003465">
    <property type="protein sequence ID" value="KAJ8936085.1"/>
    <property type="molecule type" value="Genomic_DNA"/>
</dbReference>
<dbReference type="Gene3D" id="3.30.70.1820">
    <property type="entry name" value="L1 transposable element, RRM domain"/>
    <property type="match status" value="1"/>
</dbReference>
<evidence type="ECO:0000256" key="4">
    <source>
        <dbReference type="ARBA" id="ARBA00022833"/>
    </source>
</evidence>
<evidence type="ECO:0000256" key="6">
    <source>
        <dbReference type="PROSITE-ProRule" id="PRU00309"/>
    </source>
</evidence>
<evidence type="ECO:0000256" key="7">
    <source>
        <dbReference type="SAM" id="Coils"/>
    </source>
</evidence>
<dbReference type="Proteomes" id="UP001162156">
    <property type="component" value="Unassembled WGS sequence"/>
</dbReference>
<evidence type="ECO:0000256" key="3">
    <source>
        <dbReference type="ARBA" id="ARBA00022771"/>
    </source>
</evidence>
<dbReference type="PANTHER" id="PTHR23080">
    <property type="entry name" value="THAP DOMAIN PROTEIN"/>
    <property type="match status" value="1"/>
</dbReference>
<keyword evidence="5 6" id="KW-0238">DNA-binding</keyword>
<feature type="coiled-coil region" evidence="7">
    <location>
        <begin position="222"/>
        <end position="266"/>
    </location>
</feature>
<keyword evidence="4" id="KW-0862">Zinc</keyword>
<evidence type="ECO:0000256" key="2">
    <source>
        <dbReference type="ARBA" id="ARBA00022723"/>
    </source>
</evidence>
<dbReference type="Pfam" id="PF05485">
    <property type="entry name" value="THAP"/>
    <property type="match status" value="1"/>
</dbReference>
<comment type="caution">
    <text evidence="9">The sequence shown here is derived from an EMBL/GenBank/DDBJ whole genome shotgun (WGS) entry which is preliminary data.</text>
</comment>
<keyword evidence="7" id="KW-0175">Coiled coil</keyword>
<keyword evidence="10" id="KW-1185">Reference proteome</keyword>
<organism evidence="9 10">
    <name type="scientific">Rhamnusium bicolor</name>
    <dbReference type="NCBI Taxonomy" id="1586634"/>
    <lineage>
        <taxon>Eukaryota</taxon>
        <taxon>Metazoa</taxon>
        <taxon>Ecdysozoa</taxon>
        <taxon>Arthropoda</taxon>
        <taxon>Hexapoda</taxon>
        <taxon>Insecta</taxon>
        <taxon>Pterygota</taxon>
        <taxon>Neoptera</taxon>
        <taxon>Endopterygota</taxon>
        <taxon>Coleoptera</taxon>
        <taxon>Polyphaga</taxon>
        <taxon>Cucujiformia</taxon>
        <taxon>Chrysomeloidea</taxon>
        <taxon>Cerambycidae</taxon>
        <taxon>Lepturinae</taxon>
        <taxon>Rhagiini</taxon>
        <taxon>Rhamnusium</taxon>
    </lineage>
</organism>
<evidence type="ECO:0000313" key="9">
    <source>
        <dbReference type="EMBL" id="KAJ8936085.1"/>
    </source>
</evidence>
<feature type="non-terminal residue" evidence="9">
    <location>
        <position position="1"/>
    </location>
</feature>
<feature type="domain" description="THAP-type" evidence="8">
    <location>
        <begin position="1"/>
        <end position="77"/>
    </location>
</feature>
<comment type="cofactor">
    <cofactor evidence="1">
        <name>a divalent metal cation</name>
        <dbReference type="ChEBI" id="CHEBI:60240"/>
    </cofactor>
</comment>
<gene>
    <name evidence="9" type="ORF">NQ314_012494</name>
</gene>
<dbReference type="SUPFAM" id="SSF57716">
    <property type="entry name" value="Glucocorticoid receptor-like (DNA-binding domain)"/>
    <property type="match status" value="1"/>
</dbReference>
<sequence>IEKMVMCWASECKHYIQRETCKFFKFPKDAKERMRWKKFIRRFEEPGPGAFLCSCHFPGGKRENGPELFQHNITKRFSYTSPEKNDKERLKLTRSDVAEALANITRTQSGIPEDIHQAEIERATSPTASIEATENIYLNPQPSKSRAADDKDILSTTMLNAENYFLRRELEQKESMRRTVFTYEELCHFDNSVSLYTSLPNAGIFDSVYQLLENIEVNYYLEWNLEKKFEKQEKRINILEKEVKSLKSDTEEIKIENDNIQQYSRRNNVRIFGVKEMEKEKPEDEVFKLINEKIGVNLQSWDIEVCHRVGIKAKNKERAILVKFSSNKTKNEVLYKKKALKGTKVVIREDLTQQKIEILKIAVEEFGAKNNTWKALIGVAPNGVVTFVSDLYPGSTSDKKIVQHCKILEQMKTADLILADKGFLLKDILPPGVNLNIPLFLVTSQFTPEQVYRTETIARARIHVERTIRRMKCYKILVCRVMQAVLSK</sequence>
<dbReference type="PROSITE" id="PS50950">
    <property type="entry name" value="ZF_THAP"/>
    <property type="match status" value="1"/>
</dbReference>
<accession>A0AAV8XCA1</accession>
<reference evidence="9" key="1">
    <citation type="journal article" date="2023" name="Insect Mol. Biol.">
        <title>Genome sequencing provides insights into the evolution of gene families encoding plant cell wall-degrading enzymes in longhorned beetles.</title>
        <authorList>
            <person name="Shin N.R."/>
            <person name="Okamura Y."/>
            <person name="Kirsch R."/>
            <person name="Pauchet Y."/>
        </authorList>
    </citation>
    <scope>NUCLEOTIDE SEQUENCE</scope>
    <source>
        <strain evidence="9">RBIC_L_NR</strain>
    </source>
</reference>
<evidence type="ECO:0000313" key="10">
    <source>
        <dbReference type="Proteomes" id="UP001162156"/>
    </source>
</evidence>
<evidence type="ECO:0000259" key="8">
    <source>
        <dbReference type="PROSITE" id="PS50950"/>
    </source>
</evidence>
<keyword evidence="2" id="KW-0479">Metal-binding</keyword>
<keyword evidence="3 6" id="KW-0863">Zinc-finger</keyword>
<evidence type="ECO:0000256" key="1">
    <source>
        <dbReference type="ARBA" id="ARBA00001968"/>
    </source>
</evidence>
<proteinExistence type="predicted"/>
<dbReference type="GO" id="GO:0003677">
    <property type="term" value="F:DNA binding"/>
    <property type="evidence" value="ECO:0007669"/>
    <property type="project" value="UniProtKB-UniRule"/>
</dbReference>
<dbReference type="GO" id="GO:0008270">
    <property type="term" value="F:zinc ion binding"/>
    <property type="evidence" value="ECO:0007669"/>
    <property type="project" value="UniProtKB-KW"/>
</dbReference>
<dbReference type="AlphaFoldDB" id="A0AAV8XCA1"/>